<accession>A0A6I4WAB9</accession>
<dbReference type="Gene3D" id="6.10.140.190">
    <property type="match status" value="1"/>
</dbReference>
<dbReference type="Pfam" id="PF10400">
    <property type="entry name" value="Vir_act_alpha_C"/>
    <property type="match status" value="1"/>
</dbReference>
<feature type="domain" description="Transcription regulator PadR C-terminal" evidence="2">
    <location>
        <begin position="92"/>
        <end position="180"/>
    </location>
</feature>
<dbReference type="AlphaFoldDB" id="A0A6I4WAB9"/>
<dbReference type="OrthoDB" id="122286at2"/>
<dbReference type="InterPro" id="IPR036388">
    <property type="entry name" value="WH-like_DNA-bd_sf"/>
</dbReference>
<dbReference type="PANTHER" id="PTHR43252">
    <property type="entry name" value="TRANSCRIPTIONAL REGULATOR YQJI"/>
    <property type="match status" value="1"/>
</dbReference>
<dbReference type="PANTHER" id="PTHR43252:SF2">
    <property type="entry name" value="TRANSCRIPTION REGULATOR, PADR-LIKE FAMILY"/>
    <property type="match status" value="1"/>
</dbReference>
<dbReference type="InterPro" id="IPR018309">
    <property type="entry name" value="Tscrpt_reg_PadR_C"/>
</dbReference>
<comment type="caution">
    <text evidence="3">The sequence shown here is derived from an EMBL/GenBank/DDBJ whole genome shotgun (WGS) entry which is preliminary data.</text>
</comment>
<evidence type="ECO:0000259" key="2">
    <source>
        <dbReference type="Pfam" id="PF10400"/>
    </source>
</evidence>
<dbReference type="RefSeq" id="WP_161103355.1">
    <property type="nucleotide sequence ID" value="NZ_JBHLYI010000010.1"/>
</dbReference>
<evidence type="ECO:0000259" key="1">
    <source>
        <dbReference type="Pfam" id="PF03551"/>
    </source>
</evidence>
<name>A0A6I4WAB9_9ACTN</name>
<dbReference type="EMBL" id="WUTW01000002">
    <property type="protein sequence ID" value="MXQ65235.1"/>
    <property type="molecule type" value="Genomic_DNA"/>
</dbReference>
<dbReference type="Pfam" id="PF03551">
    <property type="entry name" value="PadR"/>
    <property type="match status" value="1"/>
</dbReference>
<evidence type="ECO:0008006" key="5">
    <source>
        <dbReference type="Google" id="ProtNLM"/>
    </source>
</evidence>
<gene>
    <name evidence="3" type="ORF">GQ466_14440</name>
</gene>
<dbReference type="Proteomes" id="UP000431901">
    <property type="component" value="Unassembled WGS sequence"/>
</dbReference>
<keyword evidence="4" id="KW-1185">Reference proteome</keyword>
<feature type="domain" description="Transcription regulator PadR N-terminal" evidence="1">
    <location>
        <begin position="6"/>
        <end position="79"/>
    </location>
</feature>
<organism evidence="3 4">
    <name type="scientific">Actinomadura rayongensis</name>
    <dbReference type="NCBI Taxonomy" id="1429076"/>
    <lineage>
        <taxon>Bacteria</taxon>
        <taxon>Bacillati</taxon>
        <taxon>Actinomycetota</taxon>
        <taxon>Actinomycetes</taxon>
        <taxon>Streptosporangiales</taxon>
        <taxon>Thermomonosporaceae</taxon>
        <taxon>Actinomadura</taxon>
    </lineage>
</organism>
<dbReference type="InterPro" id="IPR036390">
    <property type="entry name" value="WH_DNA-bd_sf"/>
</dbReference>
<protein>
    <recommendedName>
        <fullName evidence="5">PadR family transcriptional regulator</fullName>
    </recommendedName>
</protein>
<evidence type="ECO:0000313" key="3">
    <source>
        <dbReference type="EMBL" id="MXQ65235.1"/>
    </source>
</evidence>
<dbReference type="Gene3D" id="1.10.10.10">
    <property type="entry name" value="Winged helix-like DNA-binding domain superfamily/Winged helix DNA-binding domain"/>
    <property type="match status" value="1"/>
</dbReference>
<sequence length="191" mass="21603">MLKFALLGLLLRQSMTGYDLAAVIRNSINFIWPAQLSQIYRTLGQLEDDGLVVSEVVPQQGRPDRRVYSVTDAGQRAFEAWNGELVTELDPIRVPFLVRFFFGGTRPPQDLVTQLRVMRDLHLKARDQLADEIPDYIAEFAASDNSTELDPLIWDSVRRAGEMVAQTWVDWADETIERLERAAGQSPPTGD</sequence>
<evidence type="ECO:0000313" key="4">
    <source>
        <dbReference type="Proteomes" id="UP000431901"/>
    </source>
</evidence>
<dbReference type="SUPFAM" id="SSF46785">
    <property type="entry name" value="Winged helix' DNA-binding domain"/>
    <property type="match status" value="1"/>
</dbReference>
<proteinExistence type="predicted"/>
<dbReference type="InterPro" id="IPR005149">
    <property type="entry name" value="Tscrpt_reg_PadR_N"/>
</dbReference>
<reference evidence="3 4" key="1">
    <citation type="submission" date="2019-12" db="EMBL/GenBank/DDBJ databases">
        <title>Nocardia macrotermitis sp. nov. and Nocardia aurantia sp. nov., isolated from the gut of the fungus growing-termite Macrotermes natalensis.</title>
        <authorList>
            <person name="Christine B."/>
            <person name="Rene B."/>
        </authorList>
    </citation>
    <scope>NUCLEOTIDE SEQUENCE [LARGE SCALE GENOMIC DNA]</scope>
    <source>
        <strain evidence="3 4">DSM 102126</strain>
    </source>
</reference>